<dbReference type="PANTHER" id="PTHR24346:SF30">
    <property type="entry name" value="MATERNAL EMBRYONIC LEUCINE ZIPPER KINASE"/>
    <property type="match status" value="1"/>
</dbReference>
<dbReference type="EC" id="2.7.11.1" evidence="1"/>
<dbReference type="Pfam" id="PF00069">
    <property type="entry name" value="Pkinase"/>
    <property type="match status" value="1"/>
</dbReference>
<proteinExistence type="predicted"/>
<dbReference type="PROSITE" id="PS00107">
    <property type="entry name" value="PROTEIN_KINASE_ATP"/>
    <property type="match status" value="1"/>
</dbReference>
<dbReference type="GO" id="GO:0005524">
    <property type="term" value="F:ATP binding"/>
    <property type="evidence" value="ECO:0007669"/>
    <property type="project" value="UniProtKB-UniRule"/>
</dbReference>
<dbReference type="FunFam" id="3.30.200.20:FF:000003">
    <property type="entry name" value="Non-specific serine/threonine protein kinase"/>
    <property type="match status" value="1"/>
</dbReference>
<evidence type="ECO:0000256" key="6">
    <source>
        <dbReference type="ARBA" id="ARBA00022840"/>
    </source>
</evidence>
<keyword evidence="2" id="KW-0723">Serine/threonine-protein kinase</keyword>
<evidence type="ECO:0000313" key="13">
    <source>
        <dbReference type="Proteomes" id="UP000192578"/>
    </source>
</evidence>
<evidence type="ECO:0000256" key="9">
    <source>
        <dbReference type="PROSITE-ProRule" id="PRU10141"/>
    </source>
</evidence>
<name>A0A9X6NDJ9_HYPEX</name>
<dbReference type="InterPro" id="IPR008271">
    <property type="entry name" value="Ser/Thr_kinase_AS"/>
</dbReference>
<evidence type="ECO:0000313" key="12">
    <source>
        <dbReference type="EMBL" id="OWA50693.1"/>
    </source>
</evidence>
<feature type="compositionally biased region" description="Acidic residues" evidence="10">
    <location>
        <begin position="393"/>
        <end position="402"/>
    </location>
</feature>
<comment type="catalytic activity">
    <reaction evidence="8">
        <text>L-seryl-[protein] + ATP = O-phospho-L-seryl-[protein] + ADP + H(+)</text>
        <dbReference type="Rhea" id="RHEA:17989"/>
        <dbReference type="Rhea" id="RHEA-COMP:9863"/>
        <dbReference type="Rhea" id="RHEA-COMP:11604"/>
        <dbReference type="ChEBI" id="CHEBI:15378"/>
        <dbReference type="ChEBI" id="CHEBI:29999"/>
        <dbReference type="ChEBI" id="CHEBI:30616"/>
        <dbReference type="ChEBI" id="CHEBI:83421"/>
        <dbReference type="ChEBI" id="CHEBI:456216"/>
        <dbReference type="EC" id="2.7.11.1"/>
    </reaction>
</comment>
<feature type="binding site" evidence="9">
    <location>
        <position position="55"/>
    </location>
    <ligand>
        <name>ATP</name>
        <dbReference type="ChEBI" id="CHEBI:30616"/>
    </ligand>
</feature>
<accession>A0A9X6NDJ9</accession>
<keyword evidence="6 9" id="KW-0067">ATP-binding</keyword>
<keyword evidence="3" id="KW-0808">Transferase</keyword>
<dbReference type="Gene3D" id="3.30.310.80">
    <property type="entry name" value="Kinase associated domain 1, KA1"/>
    <property type="match status" value="1"/>
</dbReference>
<dbReference type="AlphaFoldDB" id="A0A9X6NDJ9"/>
<evidence type="ECO:0000256" key="8">
    <source>
        <dbReference type="ARBA" id="ARBA00048679"/>
    </source>
</evidence>
<dbReference type="InterPro" id="IPR011009">
    <property type="entry name" value="Kinase-like_dom_sf"/>
</dbReference>
<dbReference type="EMBL" id="MTYJ01000200">
    <property type="protein sequence ID" value="OWA50693.1"/>
    <property type="molecule type" value="Genomic_DNA"/>
</dbReference>
<feature type="region of interest" description="Disordered" evidence="10">
    <location>
        <begin position="363"/>
        <end position="424"/>
    </location>
</feature>
<reference evidence="13" key="1">
    <citation type="submission" date="2017-01" db="EMBL/GenBank/DDBJ databases">
        <title>Comparative genomics of anhydrobiosis in the tardigrade Hypsibius dujardini.</title>
        <authorList>
            <person name="Yoshida Y."/>
            <person name="Koutsovoulos G."/>
            <person name="Laetsch D."/>
            <person name="Stevens L."/>
            <person name="Kumar S."/>
            <person name="Horikawa D."/>
            <person name="Ishino K."/>
            <person name="Komine S."/>
            <person name="Tomita M."/>
            <person name="Blaxter M."/>
            <person name="Arakawa K."/>
        </authorList>
    </citation>
    <scope>NUCLEOTIDE SEQUENCE [LARGE SCALE GENOMIC DNA]</scope>
    <source>
        <strain evidence="13">Z151</strain>
    </source>
</reference>
<dbReference type="Gene3D" id="1.10.510.10">
    <property type="entry name" value="Transferase(Phosphotransferase) domain 1"/>
    <property type="match status" value="1"/>
</dbReference>
<sequence length="660" mass="73902">MAKRCEPARRPRISMVQEQAALSTFYKLGETLGTGGFGKVKLAVHTLTGQTVAIKIMDKVALGEEFGRAEMEIALLRDMRHPRICELYQVIDTPEKLYLVMEHCVNGELFEYLMQNDRLPEKDARAFFRQVVSAVAFLHNNGCAHRDLKPENILLDGEHGVKLIDFGLAARPRGGLETLLDTCCGSPAYVAPELIIGDPYNGAEADIWSLGVLLYALVVGSLPFQDDDTNKLFRKIQAGLFHLPAWITPDCKNLLKDMLRVNPLQRIKMSALVAHRWVMKDIGVPVRVNFCDDLQVDGEIIERMVPVAPYRHAEMIASVKERRYDYWHATYLILKSRQRHKKILHILPAGIPFSNASHSQFCSPAFRSPPSRSPVKTSVPSHESSTRLSDISFDVDEGDSDADTVSAASTSAESVTENVKPPLREPNTVRKTQAMCKKDEATKSWEVDLDRSVEPLQEITRQSRGKSQSMEEGLENANFVSPKKRTTAEKRMPPPSTLRNKFMGSLEKLTGRVKEALTPGRGSPLSRRLRELKRDEMAGTTSVASTDPEVVLQAVREALLQSGWEMKMKRGYVIRAKKLGPRGELLSKVALEICWVVSPSGGEGQCVIFRKRLEGDFFNFRKHYAELIYEIQKRTHSAASDAGDSSKNLEVAPTRLAFDC</sequence>
<evidence type="ECO:0000256" key="2">
    <source>
        <dbReference type="ARBA" id="ARBA00022527"/>
    </source>
</evidence>
<dbReference type="GO" id="GO:0035556">
    <property type="term" value="P:intracellular signal transduction"/>
    <property type="evidence" value="ECO:0007669"/>
    <property type="project" value="TreeGrafter"/>
</dbReference>
<evidence type="ECO:0000256" key="7">
    <source>
        <dbReference type="ARBA" id="ARBA00047899"/>
    </source>
</evidence>
<dbReference type="PROSITE" id="PS50011">
    <property type="entry name" value="PROTEIN_KINASE_DOM"/>
    <property type="match status" value="1"/>
</dbReference>
<organism evidence="12 13">
    <name type="scientific">Hypsibius exemplaris</name>
    <name type="common">Freshwater tardigrade</name>
    <dbReference type="NCBI Taxonomy" id="2072580"/>
    <lineage>
        <taxon>Eukaryota</taxon>
        <taxon>Metazoa</taxon>
        <taxon>Ecdysozoa</taxon>
        <taxon>Tardigrada</taxon>
        <taxon>Eutardigrada</taxon>
        <taxon>Parachela</taxon>
        <taxon>Hypsibioidea</taxon>
        <taxon>Hypsibiidae</taxon>
        <taxon>Hypsibius</taxon>
    </lineage>
</organism>
<dbReference type="GO" id="GO:0005737">
    <property type="term" value="C:cytoplasm"/>
    <property type="evidence" value="ECO:0007669"/>
    <property type="project" value="TreeGrafter"/>
</dbReference>
<feature type="compositionally biased region" description="Low complexity" evidence="10">
    <location>
        <begin position="363"/>
        <end position="374"/>
    </location>
</feature>
<dbReference type="InterPro" id="IPR000719">
    <property type="entry name" value="Prot_kinase_dom"/>
</dbReference>
<feature type="compositionally biased region" description="Polar residues" evidence="10">
    <location>
        <begin position="375"/>
        <end position="389"/>
    </location>
</feature>
<gene>
    <name evidence="12" type="ORF">BV898_15202</name>
</gene>
<evidence type="ECO:0000256" key="1">
    <source>
        <dbReference type="ARBA" id="ARBA00012513"/>
    </source>
</evidence>
<evidence type="ECO:0000259" key="11">
    <source>
        <dbReference type="PROSITE" id="PS50011"/>
    </source>
</evidence>
<dbReference type="SUPFAM" id="SSF56112">
    <property type="entry name" value="Protein kinase-like (PK-like)"/>
    <property type="match status" value="1"/>
</dbReference>
<evidence type="ECO:0000256" key="10">
    <source>
        <dbReference type="SAM" id="MobiDB-lite"/>
    </source>
</evidence>
<keyword evidence="13" id="KW-1185">Reference proteome</keyword>
<feature type="compositionally biased region" description="Low complexity" evidence="10">
    <location>
        <begin position="403"/>
        <end position="417"/>
    </location>
</feature>
<keyword evidence="5 12" id="KW-0418">Kinase</keyword>
<comment type="caution">
    <text evidence="12">The sequence shown here is derived from an EMBL/GenBank/DDBJ whole genome shotgun (WGS) entry which is preliminary data.</text>
</comment>
<protein>
    <recommendedName>
        <fullName evidence="1">non-specific serine/threonine protein kinase</fullName>
        <ecNumber evidence="1">2.7.11.1</ecNumber>
    </recommendedName>
</protein>
<evidence type="ECO:0000256" key="5">
    <source>
        <dbReference type="ARBA" id="ARBA00022777"/>
    </source>
</evidence>
<dbReference type="SMART" id="SM00220">
    <property type="entry name" value="S_TKc"/>
    <property type="match status" value="1"/>
</dbReference>
<dbReference type="InterPro" id="IPR017441">
    <property type="entry name" value="Protein_kinase_ATP_BS"/>
</dbReference>
<dbReference type="GO" id="GO:0004674">
    <property type="term" value="F:protein serine/threonine kinase activity"/>
    <property type="evidence" value="ECO:0007669"/>
    <property type="project" value="UniProtKB-KW"/>
</dbReference>
<comment type="catalytic activity">
    <reaction evidence="7">
        <text>L-threonyl-[protein] + ATP = O-phospho-L-threonyl-[protein] + ADP + H(+)</text>
        <dbReference type="Rhea" id="RHEA:46608"/>
        <dbReference type="Rhea" id="RHEA-COMP:11060"/>
        <dbReference type="Rhea" id="RHEA-COMP:11605"/>
        <dbReference type="ChEBI" id="CHEBI:15378"/>
        <dbReference type="ChEBI" id="CHEBI:30013"/>
        <dbReference type="ChEBI" id="CHEBI:30616"/>
        <dbReference type="ChEBI" id="CHEBI:61977"/>
        <dbReference type="ChEBI" id="CHEBI:456216"/>
        <dbReference type="EC" id="2.7.11.1"/>
    </reaction>
</comment>
<dbReference type="Proteomes" id="UP000192578">
    <property type="component" value="Unassembled WGS sequence"/>
</dbReference>
<dbReference type="FunFam" id="1.10.510.10:FF:000271">
    <property type="entry name" value="Non-specific serine/threonine protein kinase"/>
    <property type="match status" value="1"/>
</dbReference>
<dbReference type="OrthoDB" id="193931at2759"/>
<keyword evidence="4 9" id="KW-0547">Nucleotide-binding</keyword>
<evidence type="ECO:0000256" key="4">
    <source>
        <dbReference type="ARBA" id="ARBA00022741"/>
    </source>
</evidence>
<feature type="domain" description="Protein kinase" evidence="11">
    <location>
        <begin position="26"/>
        <end position="278"/>
    </location>
</feature>
<dbReference type="PROSITE" id="PS00108">
    <property type="entry name" value="PROTEIN_KINASE_ST"/>
    <property type="match status" value="1"/>
</dbReference>
<dbReference type="PANTHER" id="PTHR24346">
    <property type="entry name" value="MAP/MICROTUBULE AFFINITY-REGULATING KINASE"/>
    <property type="match status" value="1"/>
</dbReference>
<evidence type="ECO:0000256" key="3">
    <source>
        <dbReference type="ARBA" id="ARBA00022679"/>
    </source>
</evidence>